<name>A0ABY7FE53_MYAAR</name>
<proteinExistence type="predicted"/>
<protein>
    <submittedName>
        <fullName evidence="1">Uncharacterized protein</fullName>
    </submittedName>
</protein>
<dbReference type="Proteomes" id="UP001164746">
    <property type="component" value="Chromosome 11"/>
</dbReference>
<reference evidence="1" key="1">
    <citation type="submission" date="2022-11" db="EMBL/GenBank/DDBJ databases">
        <title>Centuries of genome instability and evolution in soft-shell clam transmissible cancer (bioRxiv).</title>
        <authorList>
            <person name="Hart S.F.M."/>
            <person name="Yonemitsu M.A."/>
            <person name="Giersch R.M."/>
            <person name="Beal B.F."/>
            <person name="Arriagada G."/>
            <person name="Davis B.W."/>
            <person name="Ostrander E.A."/>
            <person name="Goff S.P."/>
            <person name="Metzger M.J."/>
        </authorList>
    </citation>
    <scope>NUCLEOTIDE SEQUENCE</scope>
    <source>
        <strain evidence="1">MELC-2E11</strain>
        <tissue evidence="1">Siphon/mantle</tissue>
    </source>
</reference>
<accession>A0ABY7FE53</accession>
<gene>
    <name evidence="1" type="ORF">MAR_002303</name>
</gene>
<organism evidence="1 2">
    <name type="scientific">Mya arenaria</name>
    <name type="common">Soft-shell clam</name>
    <dbReference type="NCBI Taxonomy" id="6604"/>
    <lineage>
        <taxon>Eukaryota</taxon>
        <taxon>Metazoa</taxon>
        <taxon>Spiralia</taxon>
        <taxon>Lophotrochozoa</taxon>
        <taxon>Mollusca</taxon>
        <taxon>Bivalvia</taxon>
        <taxon>Autobranchia</taxon>
        <taxon>Heteroconchia</taxon>
        <taxon>Euheterodonta</taxon>
        <taxon>Imparidentia</taxon>
        <taxon>Neoheterodontei</taxon>
        <taxon>Myida</taxon>
        <taxon>Myoidea</taxon>
        <taxon>Myidae</taxon>
        <taxon>Mya</taxon>
    </lineage>
</organism>
<sequence>MTHSESWKWQNSYKEIASLCVPQKWSSVPTISDVSYCTNIWKNCTAFKINENVLQELQTVRNELIAHSSDGKLSDDETTRVFDAVESVFKDRDVIPHIDAKNLTQHLLLIKNQAPTALTHFIKTCSQTTKSNKTKAHFEIFRAACISMYPGLNRCFQENYEYPFQQDLPLIGYFKTHKPLIGREWLFAKIQENIDQTKPRGVLLLAQMGYGKSALISHLLCAKRNEKGRHIRDKMVAFHICKFDVKSTRNPARFIRRMIGFFATRSPEYGSIISMLPTSSIIFDMYACEREIEACFDAAILNPLKEIEINK</sequence>
<keyword evidence="2" id="KW-1185">Reference proteome</keyword>
<feature type="non-terminal residue" evidence="1">
    <location>
        <position position="311"/>
    </location>
</feature>
<evidence type="ECO:0000313" key="1">
    <source>
        <dbReference type="EMBL" id="WAR20465.1"/>
    </source>
</evidence>
<evidence type="ECO:0000313" key="2">
    <source>
        <dbReference type="Proteomes" id="UP001164746"/>
    </source>
</evidence>
<dbReference type="EMBL" id="CP111022">
    <property type="protein sequence ID" value="WAR20465.1"/>
    <property type="molecule type" value="Genomic_DNA"/>
</dbReference>